<evidence type="ECO:0000313" key="2">
    <source>
        <dbReference type="EMBL" id="TYB46214.1"/>
    </source>
</evidence>
<accession>A0A5D0NPU0</accession>
<keyword evidence="3" id="KW-1185">Reference proteome</keyword>
<dbReference type="EMBL" id="VSFG01000002">
    <property type="protein sequence ID" value="TYB46214.1"/>
    <property type="molecule type" value="Genomic_DNA"/>
</dbReference>
<dbReference type="InterPro" id="IPR029063">
    <property type="entry name" value="SAM-dependent_MTases_sf"/>
</dbReference>
<dbReference type="PIRSF" id="PIRSF017393">
    <property type="entry name" value="MTase_SAV2177"/>
    <property type="match status" value="1"/>
</dbReference>
<reference evidence="2 3" key="1">
    <citation type="submission" date="2019-08" db="EMBL/GenBank/DDBJ databases">
        <title>Actinomadura sp. nov. CYP1-5 isolated from mountain soil.</title>
        <authorList>
            <person name="Songsumanus A."/>
            <person name="Kuncharoen N."/>
            <person name="Kudo T."/>
            <person name="Yuki M."/>
            <person name="Igarashi Y."/>
            <person name="Tanasupawat S."/>
        </authorList>
    </citation>
    <scope>NUCLEOTIDE SEQUENCE [LARGE SCALE GENOMIC DNA]</scope>
    <source>
        <strain evidence="2 3">JCM 14158</strain>
    </source>
</reference>
<dbReference type="GO" id="GO:0008168">
    <property type="term" value="F:methyltransferase activity"/>
    <property type="evidence" value="ECO:0007669"/>
    <property type="project" value="UniProtKB-KW"/>
</dbReference>
<name>A0A5D0NPU0_9ACTN</name>
<dbReference type="SUPFAM" id="SSF53335">
    <property type="entry name" value="S-adenosyl-L-methionine-dependent methyltransferases"/>
    <property type="match status" value="1"/>
</dbReference>
<dbReference type="STRING" id="1220554.GCA_001552135_06447"/>
<dbReference type="AlphaFoldDB" id="A0A5D0NPU0"/>
<comment type="caution">
    <text evidence="2">The sequence shown here is derived from an EMBL/GenBank/DDBJ whole genome shotgun (WGS) entry which is preliminary data.</text>
</comment>
<sequence length="290" mass="31951">MPPSGVTPGDPLLDPNGEPSAEHPPRLVADAQGRFRTDLPSPARTWNYWLGGKDNYLVDRQVGDATAALNPELVPLARESRQFLIRVVRYLAEEENVRNFLDIGAGLPTESNTHQIAQWTAPDSRVVYVDNDPMVLAHARALMRGTTPEGVTDYIDADYHDTQQILAEAANVLNFGEPIAVMFMGVLGFCQEYRTVERIVAETMAGVPSGSFLVLWDCTDTSADALRGTRKYAESGTLPYLLRSVEEIDALFDGLEKIDPGLVSIAQWRRDPEHDGPDHVHGYGAVARKP</sequence>
<evidence type="ECO:0000313" key="3">
    <source>
        <dbReference type="Proteomes" id="UP000323380"/>
    </source>
</evidence>
<dbReference type="RefSeq" id="WP_083981372.1">
    <property type="nucleotide sequence ID" value="NZ_VSFG01000002.1"/>
</dbReference>
<keyword evidence="2" id="KW-0808">Transferase</keyword>
<gene>
    <name evidence="2" type="ORF">FXF69_13120</name>
</gene>
<dbReference type="Gene3D" id="3.40.50.150">
    <property type="entry name" value="Vaccinia Virus protein VP39"/>
    <property type="match status" value="1"/>
</dbReference>
<organism evidence="2 3">
    <name type="scientific">Actinomadura chibensis</name>
    <dbReference type="NCBI Taxonomy" id="392828"/>
    <lineage>
        <taxon>Bacteria</taxon>
        <taxon>Bacillati</taxon>
        <taxon>Actinomycetota</taxon>
        <taxon>Actinomycetes</taxon>
        <taxon>Streptosporangiales</taxon>
        <taxon>Thermomonosporaceae</taxon>
        <taxon>Actinomadura</taxon>
    </lineage>
</organism>
<dbReference type="Pfam" id="PF04672">
    <property type="entry name" value="Methyltransf_19"/>
    <property type="match status" value="1"/>
</dbReference>
<feature type="region of interest" description="Disordered" evidence="1">
    <location>
        <begin position="1"/>
        <end position="25"/>
    </location>
</feature>
<dbReference type="Proteomes" id="UP000323380">
    <property type="component" value="Unassembled WGS sequence"/>
</dbReference>
<proteinExistence type="predicted"/>
<evidence type="ECO:0000256" key="1">
    <source>
        <dbReference type="SAM" id="MobiDB-lite"/>
    </source>
</evidence>
<keyword evidence="2" id="KW-0489">Methyltransferase</keyword>
<dbReference type="GO" id="GO:0032259">
    <property type="term" value="P:methylation"/>
    <property type="evidence" value="ECO:0007669"/>
    <property type="project" value="UniProtKB-KW"/>
</dbReference>
<protein>
    <submittedName>
        <fullName evidence="2">SAM-dependent methyltransferase</fullName>
    </submittedName>
</protein>
<dbReference type="InterPro" id="IPR006764">
    <property type="entry name" value="SAM_dep_MeTrfase_SAV2177_type"/>
</dbReference>